<dbReference type="OrthoDB" id="2790080at2759"/>
<accession>A0A8K0XJG8</accession>
<keyword evidence="2" id="KW-1185">Reference proteome</keyword>
<evidence type="ECO:0000313" key="2">
    <source>
        <dbReference type="Proteomes" id="UP000813824"/>
    </source>
</evidence>
<dbReference type="Proteomes" id="UP000813824">
    <property type="component" value="Unassembled WGS sequence"/>
</dbReference>
<comment type="caution">
    <text evidence="1">The sequence shown here is derived from an EMBL/GenBank/DDBJ whole genome shotgun (WGS) entry which is preliminary data.</text>
</comment>
<sequence>MAHNDKTFTIYTSTANSRKSLKHPTQIVLTVTSRNQGELFVTETPLVWKVLDFTAQSDSQHTIVWHSDPAFAVTGRGEQSTHIPVGSSGVLANVGPGVVWNTIQGKRGYVMARNETKMPQTFTLGAVDGDDVFEGFVRFVATPPGGAISTEPAVMLQAYTVTGYNPGKPLSQVDSNAFIFRKYDGTPQPLDLTTLTDDTAFMLSSESSGRLALE</sequence>
<dbReference type="EMBL" id="JAEVFJ010000077">
    <property type="protein sequence ID" value="KAH8072265.1"/>
    <property type="molecule type" value="Genomic_DNA"/>
</dbReference>
<reference evidence="1" key="1">
    <citation type="journal article" date="2021" name="New Phytol.">
        <title>Evolutionary innovations through gain and loss of genes in the ectomycorrhizal Boletales.</title>
        <authorList>
            <person name="Wu G."/>
            <person name="Miyauchi S."/>
            <person name="Morin E."/>
            <person name="Kuo A."/>
            <person name="Drula E."/>
            <person name="Varga T."/>
            <person name="Kohler A."/>
            <person name="Feng B."/>
            <person name="Cao Y."/>
            <person name="Lipzen A."/>
            <person name="Daum C."/>
            <person name="Hundley H."/>
            <person name="Pangilinan J."/>
            <person name="Johnson J."/>
            <person name="Barry K."/>
            <person name="LaButti K."/>
            <person name="Ng V."/>
            <person name="Ahrendt S."/>
            <person name="Min B."/>
            <person name="Choi I.G."/>
            <person name="Park H."/>
            <person name="Plett J.M."/>
            <person name="Magnuson J."/>
            <person name="Spatafora J.W."/>
            <person name="Nagy L.G."/>
            <person name="Henrissat B."/>
            <person name="Grigoriev I.V."/>
            <person name="Yang Z.L."/>
            <person name="Xu J."/>
            <person name="Martin F.M."/>
        </authorList>
    </citation>
    <scope>NUCLEOTIDE SEQUENCE</scope>
    <source>
        <strain evidence="1">KKN 215</strain>
    </source>
</reference>
<organism evidence="1 2">
    <name type="scientific">Cristinia sonorae</name>
    <dbReference type="NCBI Taxonomy" id="1940300"/>
    <lineage>
        <taxon>Eukaryota</taxon>
        <taxon>Fungi</taxon>
        <taxon>Dikarya</taxon>
        <taxon>Basidiomycota</taxon>
        <taxon>Agaricomycotina</taxon>
        <taxon>Agaricomycetes</taxon>
        <taxon>Agaricomycetidae</taxon>
        <taxon>Agaricales</taxon>
        <taxon>Pleurotineae</taxon>
        <taxon>Stephanosporaceae</taxon>
        <taxon>Cristinia</taxon>
    </lineage>
</organism>
<dbReference type="AlphaFoldDB" id="A0A8K0XJG8"/>
<gene>
    <name evidence="1" type="ORF">BXZ70DRAFT_964220</name>
</gene>
<protein>
    <submittedName>
        <fullName evidence="1">Uncharacterized protein</fullName>
    </submittedName>
</protein>
<evidence type="ECO:0000313" key="1">
    <source>
        <dbReference type="EMBL" id="KAH8072265.1"/>
    </source>
</evidence>
<name>A0A8K0XJG8_9AGAR</name>
<proteinExistence type="predicted"/>